<gene>
    <name evidence="1" type="ORF">NQ176_g2257</name>
</gene>
<proteinExistence type="predicted"/>
<accession>A0ACC1NPM6</accession>
<comment type="caution">
    <text evidence="1">The sequence shown here is derived from an EMBL/GenBank/DDBJ whole genome shotgun (WGS) entry which is preliminary data.</text>
</comment>
<keyword evidence="2" id="KW-1185">Reference proteome</keyword>
<reference evidence="1" key="1">
    <citation type="submission" date="2022-08" db="EMBL/GenBank/DDBJ databases">
        <title>Genome Sequence of Lecanicillium fungicola.</title>
        <authorList>
            <person name="Buettner E."/>
        </authorList>
    </citation>
    <scope>NUCLEOTIDE SEQUENCE</scope>
    <source>
        <strain evidence="1">Babe33</strain>
    </source>
</reference>
<evidence type="ECO:0000313" key="1">
    <source>
        <dbReference type="EMBL" id="KAJ2981058.1"/>
    </source>
</evidence>
<dbReference type="Proteomes" id="UP001143910">
    <property type="component" value="Unassembled WGS sequence"/>
</dbReference>
<name>A0ACC1NPM6_9HYPO</name>
<organism evidence="1 2">
    <name type="scientific">Zarea fungicola</name>
    <dbReference type="NCBI Taxonomy" id="93591"/>
    <lineage>
        <taxon>Eukaryota</taxon>
        <taxon>Fungi</taxon>
        <taxon>Dikarya</taxon>
        <taxon>Ascomycota</taxon>
        <taxon>Pezizomycotina</taxon>
        <taxon>Sordariomycetes</taxon>
        <taxon>Hypocreomycetidae</taxon>
        <taxon>Hypocreales</taxon>
        <taxon>Cordycipitaceae</taxon>
        <taxon>Zarea</taxon>
    </lineage>
</organism>
<evidence type="ECO:0000313" key="2">
    <source>
        <dbReference type="Proteomes" id="UP001143910"/>
    </source>
</evidence>
<sequence>MNGRWVKLKKGLECPKDEDADYKNTQWCNRDLIPIPLDRRTYHAWSYLGFWTVSGSNISSWSIGSTLLAFGLSPAQAIGVVILGGFLAGCLAIAAGWPGAQHHIGFTVSSRFTWGLRGSYFPVILRTFVGTMWFGIQAYWGGQATRVALGALIPGLAHLPNTFSASSHLETKDFIGFVIWMCAFIPALLIKPERLQVPFVVCFFLFCASCFGILIWSVSTAHGAGPLFHKTTEAPNLGWAFMFGITSVLGAWGGGIVGQSDWTRYAKAKHSPTISQLIGTPLTIGVTAIIGIVATSASNKILGGEIIWNPIFLLAAAQEHYHSSSAVRAGVFFAGIGPWQLLSTATKFLTVLSGFGVVLAPLTGILLADYHIIKRRRLNLNDLYIGDASSTYWYSYGFNWRPVLVLFLSIWPGLPGLVATANGYTDPKYDVWKHVYNIIFVLGLSISFVLFTTISYLFPAGGLNVDAPFISGQAFDVLDGVDHKQDAEEVISGEKI</sequence>
<protein>
    <submittedName>
        <fullName evidence="1">Uncharacterized protein</fullName>
    </submittedName>
</protein>
<dbReference type="EMBL" id="JANJQO010000155">
    <property type="protein sequence ID" value="KAJ2981058.1"/>
    <property type="molecule type" value="Genomic_DNA"/>
</dbReference>